<protein>
    <submittedName>
        <fullName evidence="1">Uncharacterized protein</fullName>
    </submittedName>
</protein>
<name>A0A9W4UGB7_9PLEO</name>
<dbReference type="EMBL" id="CAOQHR010000006">
    <property type="protein sequence ID" value="CAI6335963.1"/>
    <property type="molecule type" value="Genomic_DNA"/>
</dbReference>
<evidence type="ECO:0000313" key="1">
    <source>
        <dbReference type="EMBL" id="CAI6335963.1"/>
    </source>
</evidence>
<gene>
    <name evidence="1" type="ORF">PDIGIT_LOCUS9051</name>
</gene>
<proteinExistence type="predicted"/>
<keyword evidence="2" id="KW-1185">Reference proteome</keyword>
<evidence type="ECO:0000313" key="2">
    <source>
        <dbReference type="Proteomes" id="UP001152607"/>
    </source>
</evidence>
<accession>A0A9W4UGB7</accession>
<reference evidence="1" key="1">
    <citation type="submission" date="2023-01" db="EMBL/GenBank/DDBJ databases">
        <authorList>
            <person name="Van Ghelder C."/>
            <person name="Rancurel C."/>
        </authorList>
    </citation>
    <scope>NUCLEOTIDE SEQUENCE</scope>
    <source>
        <strain evidence="1">CNCM I-4278</strain>
    </source>
</reference>
<organism evidence="1 2">
    <name type="scientific">Periconia digitata</name>
    <dbReference type="NCBI Taxonomy" id="1303443"/>
    <lineage>
        <taxon>Eukaryota</taxon>
        <taxon>Fungi</taxon>
        <taxon>Dikarya</taxon>
        <taxon>Ascomycota</taxon>
        <taxon>Pezizomycotina</taxon>
        <taxon>Dothideomycetes</taxon>
        <taxon>Pleosporomycetidae</taxon>
        <taxon>Pleosporales</taxon>
        <taxon>Massarineae</taxon>
        <taxon>Periconiaceae</taxon>
        <taxon>Periconia</taxon>
    </lineage>
</organism>
<comment type="caution">
    <text evidence="1">The sequence shown here is derived from an EMBL/GenBank/DDBJ whole genome shotgun (WGS) entry which is preliminary data.</text>
</comment>
<dbReference type="Proteomes" id="UP001152607">
    <property type="component" value="Unassembled WGS sequence"/>
</dbReference>
<sequence>MDIDIANQLSYDSGHIASQSPPFRRPWGLSRWQSHPNAYACKAIIDENAPVCPRPRCGEEPGVRVVVMVVVMDDGQASACLMAAGTGTPSSLLPTHASGM</sequence>
<dbReference type="AlphaFoldDB" id="A0A9W4UGB7"/>